<proteinExistence type="predicted"/>
<dbReference type="HOGENOM" id="CLU_3102255_0_0_10"/>
<comment type="caution">
    <text evidence="2">The sequence shown here is derived from an EMBL/GenBank/DDBJ whole genome shotgun (WGS) entry which is preliminary data.</text>
</comment>
<feature type="region of interest" description="Disordered" evidence="1">
    <location>
        <begin position="31"/>
        <end position="51"/>
    </location>
</feature>
<sequence length="51" mass="6116">MFTNSDGKGINRGLPDVDILSPEWFRNERRSKIKENLQKYDSRHENRTDNH</sequence>
<organism evidence="2 3">
    <name type="scientific">Prevotella multiformis DSM 16608</name>
    <dbReference type="NCBI Taxonomy" id="888743"/>
    <lineage>
        <taxon>Bacteria</taxon>
        <taxon>Pseudomonadati</taxon>
        <taxon>Bacteroidota</taxon>
        <taxon>Bacteroidia</taxon>
        <taxon>Bacteroidales</taxon>
        <taxon>Prevotellaceae</taxon>
        <taxon>Prevotella</taxon>
    </lineage>
</organism>
<dbReference type="Proteomes" id="UP000005697">
    <property type="component" value="Unassembled WGS sequence"/>
</dbReference>
<keyword evidence="3" id="KW-1185">Reference proteome</keyword>
<gene>
    <name evidence="2" type="ORF">HMPREF9141_0820</name>
</gene>
<evidence type="ECO:0000256" key="1">
    <source>
        <dbReference type="SAM" id="MobiDB-lite"/>
    </source>
</evidence>
<reference evidence="2 3" key="1">
    <citation type="submission" date="2011-01" db="EMBL/GenBank/DDBJ databases">
        <authorList>
            <person name="Muzny D."/>
            <person name="Qin X."/>
            <person name="Deng J."/>
            <person name="Jiang H."/>
            <person name="Liu Y."/>
            <person name="Qu J."/>
            <person name="Song X.-Z."/>
            <person name="Zhang L."/>
            <person name="Thornton R."/>
            <person name="Coyle M."/>
            <person name="Francisco L."/>
            <person name="Jackson L."/>
            <person name="Javaid M."/>
            <person name="Korchina V."/>
            <person name="Kovar C."/>
            <person name="Mata R."/>
            <person name="Mathew T."/>
            <person name="Ngo R."/>
            <person name="Nguyen L."/>
            <person name="Nguyen N."/>
            <person name="Okwuonu G."/>
            <person name="Ongeri F."/>
            <person name="Pham C."/>
            <person name="Simmons D."/>
            <person name="Wilczek-Boney K."/>
            <person name="Hale W."/>
            <person name="Jakkamsetti A."/>
            <person name="Pham P."/>
            <person name="Ruth R."/>
            <person name="San Lucas F."/>
            <person name="Warren J."/>
            <person name="Zhang J."/>
            <person name="Zhao Z."/>
            <person name="Zhou C."/>
            <person name="Zhu D."/>
            <person name="Lee S."/>
            <person name="Bess C."/>
            <person name="Blankenburg K."/>
            <person name="Forbes L."/>
            <person name="Fu Q."/>
            <person name="Gubbala S."/>
            <person name="Hirani K."/>
            <person name="Jayaseelan J.C."/>
            <person name="Lara F."/>
            <person name="Munidasa M."/>
            <person name="Palculict T."/>
            <person name="Patil S."/>
            <person name="Pu L.-L."/>
            <person name="Saada N."/>
            <person name="Tang L."/>
            <person name="Weissenberger G."/>
            <person name="Zhu Y."/>
            <person name="Hemphill L."/>
            <person name="Shang Y."/>
            <person name="Youmans B."/>
            <person name="Ayvaz T."/>
            <person name="Ross M."/>
            <person name="Santibanez J."/>
            <person name="Aqrawi P."/>
            <person name="Gross S."/>
            <person name="Joshi V."/>
            <person name="Fowler G."/>
            <person name="Nazareth L."/>
            <person name="Reid J."/>
            <person name="Worley K."/>
            <person name="Petrosino J."/>
            <person name="Highlander S."/>
            <person name="Gibbs R."/>
        </authorList>
    </citation>
    <scope>NUCLEOTIDE SEQUENCE [LARGE SCALE GENOMIC DNA]</scope>
    <source>
        <strain evidence="2 3">DSM 16608</strain>
    </source>
</reference>
<name>F0F5F4_9BACT</name>
<dbReference type="EMBL" id="AEWX01000013">
    <property type="protein sequence ID" value="EGC20573.1"/>
    <property type="molecule type" value="Genomic_DNA"/>
</dbReference>
<dbReference type="AlphaFoldDB" id="F0F5F4"/>
<evidence type="ECO:0000313" key="2">
    <source>
        <dbReference type="EMBL" id="EGC20573.1"/>
    </source>
</evidence>
<protein>
    <submittedName>
        <fullName evidence="2">Uncharacterized protein</fullName>
    </submittedName>
</protein>
<accession>F0F5F4</accession>
<evidence type="ECO:0000313" key="3">
    <source>
        <dbReference type="Proteomes" id="UP000005697"/>
    </source>
</evidence>